<gene>
    <name evidence="3" type="ORF">M0R45_036154</name>
</gene>
<sequence length="183" mass="21058">MQGRKEREAEIQGEDGVHDGEGVSRQPADCRIYGVKVYKSEGRNPSDPIVHVDADNHLSYKMNVGEIKRCGSNCICGHWYNNLPELVKDRISHAGRDRQLVIALAERWWDTTHTFHFDNIGEMTMTPKDFSAITGVQVFGRPLEYDMDAHKKRNELLQYFGKRLADISELSISNTYIYREHCN</sequence>
<dbReference type="EMBL" id="JBEDUW010000007">
    <property type="protein sequence ID" value="KAK9912284.1"/>
    <property type="molecule type" value="Genomic_DNA"/>
</dbReference>
<feature type="region of interest" description="Disordered" evidence="1">
    <location>
        <begin position="1"/>
        <end position="25"/>
    </location>
</feature>
<dbReference type="GO" id="GO:0010073">
    <property type="term" value="P:meristem maintenance"/>
    <property type="evidence" value="ECO:0007669"/>
    <property type="project" value="InterPro"/>
</dbReference>
<keyword evidence="4" id="KW-1185">Reference proteome</keyword>
<evidence type="ECO:0000313" key="4">
    <source>
        <dbReference type="Proteomes" id="UP001457282"/>
    </source>
</evidence>
<dbReference type="PANTHER" id="PTHR46033:SF8">
    <property type="entry name" value="PROTEIN MAINTENANCE OF MERISTEMS-LIKE"/>
    <property type="match status" value="1"/>
</dbReference>
<dbReference type="Proteomes" id="UP001457282">
    <property type="component" value="Unassembled WGS sequence"/>
</dbReference>
<dbReference type="InterPro" id="IPR044824">
    <property type="entry name" value="MAIN-like"/>
</dbReference>
<name>A0AAW1VXX1_RUBAR</name>
<feature type="domain" description="Aminotransferase-like plant mobile" evidence="2">
    <location>
        <begin position="96"/>
        <end position="166"/>
    </location>
</feature>
<feature type="compositionally biased region" description="Basic and acidic residues" evidence="1">
    <location>
        <begin position="1"/>
        <end position="22"/>
    </location>
</feature>
<accession>A0AAW1VXX1</accession>
<reference evidence="3 4" key="1">
    <citation type="journal article" date="2023" name="G3 (Bethesda)">
        <title>A chromosome-length genome assembly and annotation of blackberry (Rubus argutus, cv. 'Hillquist').</title>
        <authorList>
            <person name="Bruna T."/>
            <person name="Aryal R."/>
            <person name="Dudchenko O."/>
            <person name="Sargent D.J."/>
            <person name="Mead D."/>
            <person name="Buti M."/>
            <person name="Cavallini A."/>
            <person name="Hytonen T."/>
            <person name="Andres J."/>
            <person name="Pham M."/>
            <person name="Weisz D."/>
            <person name="Mascagni F."/>
            <person name="Usai G."/>
            <person name="Natali L."/>
            <person name="Bassil N."/>
            <person name="Fernandez G.E."/>
            <person name="Lomsadze A."/>
            <person name="Armour M."/>
            <person name="Olukolu B."/>
            <person name="Poorten T."/>
            <person name="Britton C."/>
            <person name="Davik J."/>
            <person name="Ashrafi H."/>
            <person name="Aiden E.L."/>
            <person name="Borodovsky M."/>
            <person name="Worthington M."/>
        </authorList>
    </citation>
    <scope>NUCLEOTIDE SEQUENCE [LARGE SCALE GENOMIC DNA]</scope>
    <source>
        <strain evidence="3">PI 553951</strain>
    </source>
</reference>
<organism evidence="3 4">
    <name type="scientific">Rubus argutus</name>
    <name type="common">Southern blackberry</name>
    <dbReference type="NCBI Taxonomy" id="59490"/>
    <lineage>
        <taxon>Eukaryota</taxon>
        <taxon>Viridiplantae</taxon>
        <taxon>Streptophyta</taxon>
        <taxon>Embryophyta</taxon>
        <taxon>Tracheophyta</taxon>
        <taxon>Spermatophyta</taxon>
        <taxon>Magnoliopsida</taxon>
        <taxon>eudicotyledons</taxon>
        <taxon>Gunneridae</taxon>
        <taxon>Pentapetalae</taxon>
        <taxon>rosids</taxon>
        <taxon>fabids</taxon>
        <taxon>Rosales</taxon>
        <taxon>Rosaceae</taxon>
        <taxon>Rosoideae</taxon>
        <taxon>Rosoideae incertae sedis</taxon>
        <taxon>Rubus</taxon>
    </lineage>
</organism>
<evidence type="ECO:0000259" key="2">
    <source>
        <dbReference type="Pfam" id="PF10536"/>
    </source>
</evidence>
<dbReference type="Pfam" id="PF10536">
    <property type="entry name" value="PMD"/>
    <property type="match status" value="1"/>
</dbReference>
<dbReference type="InterPro" id="IPR019557">
    <property type="entry name" value="AminoTfrase-like_pln_mobile"/>
</dbReference>
<proteinExistence type="predicted"/>
<evidence type="ECO:0000256" key="1">
    <source>
        <dbReference type="SAM" id="MobiDB-lite"/>
    </source>
</evidence>
<protein>
    <recommendedName>
        <fullName evidence="2">Aminotransferase-like plant mobile domain-containing protein</fullName>
    </recommendedName>
</protein>
<comment type="caution">
    <text evidence="3">The sequence shown here is derived from an EMBL/GenBank/DDBJ whole genome shotgun (WGS) entry which is preliminary data.</text>
</comment>
<dbReference type="PANTHER" id="PTHR46033">
    <property type="entry name" value="PROTEIN MAIN-LIKE 2"/>
    <property type="match status" value="1"/>
</dbReference>
<evidence type="ECO:0000313" key="3">
    <source>
        <dbReference type="EMBL" id="KAK9912284.1"/>
    </source>
</evidence>
<dbReference type="AlphaFoldDB" id="A0AAW1VXX1"/>